<proteinExistence type="predicted"/>
<protein>
    <submittedName>
        <fullName evidence="1">Uncharacterized protein</fullName>
    </submittedName>
</protein>
<reference evidence="1" key="1">
    <citation type="submission" date="2023-10" db="EMBL/GenBank/DDBJ databases">
        <authorList>
            <person name="Rodriguez Cubillos JULIANA M."/>
            <person name="De Vega J."/>
        </authorList>
    </citation>
    <scope>NUCLEOTIDE SEQUENCE</scope>
</reference>
<keyword evidence="2" id="KW-1185">Reference proteome</keyword>
<comment type="caution">
    <text evidence="1">The sequence shown here is derived from an EMBL/GenBank/DDBJ whole genome shotgun (WGS) entry which is preliminary data.</text>
</comment>
<gene>
    <name evidence="1" type="ORF">MILVUS5_LOCUS12118</name>
</gene>
<organism evidence="1 2">
    <name type="scientific">Trifolium pratense</name>
    <name type="common">Red clover</name>
    <dbReference type="NCBI Taxonomy" id="57577"/>
    <lineage>
        <taxon>Eukaryota</taxon>
        <taxon>Viridiplantae</taxon>
        <taxon>Streptophyta</taxon>
        <taxon>Embryophyta</taxon>
        <taxon>Tracheophyta</taxon>
        <taxon>Spermatophyta</taxon>
        <taxon>Magnoliopsida</taxon>
        <taxon>eudicotyledons</taxon>
        <taxon>Gunneridae</taxon>
        <taxon>Pentapetalae</taxon>
        <taxon>rosids</taxon>
        <taxon>fabids</taxon>
        <taxon>Fabales</taxon>
        <taxon>Fabaceae</taxon>
        <taxon>Papilionoideae</taxon>
        <taxon>50 kb inversion clade</taxon>
        <taxon>NPAAA clade</taxon>
        <taxon>Hologalegina</taxon>
        <taxon>IRL clade</taxon>
        <taxon>Trifolieae</taxon>
        <taxon>Trifolium</taxon>
    </lineage>
</organism>
<dbReference type="EMBL" id="CASHSV030000034">
    <property type="protein sequence ID" value="CAJ2642684.1"/>
    <property type="molecule type" value="Genomic_DNA"/>
</dbReference>
<name>A0ACB0JG22_TRIPR</name>
<dbReference type="Proteomes" id="UP001177021">
    <property type="component" value="Unassembled WGS sequence"/>
</dbReference>
<sequence>MKIQCDVCEKAEASIFCPSDEAALCNGCDHTIHHANKLATKHARFPLVHLNSKDYPLCDICQERRGYLFCQEDRAILCRECDLPIHRANEHTQKHNRFLLSGVKLSNNSLDLDSSSTSIGSETRNYSNRSSKANIIPRSVSNENVSSSCKVEDNMASDTGSVSTSSISEYLIETIPGYCFEDFLNASFPPNGFCKNQYSAFQHQDLNASKFLFPQPQVTCVPLAQIQSAQLIIPTPSNIGSVVGVKEIPKVNTYKGNSKWKKDYGCTVPVNGATFIKKSKYSR</sequence>
<evidence type="ECO:0000313" key="2">
    <source>
        <dbReference type="Proteomes" id="UP001177021"/>
    </source>
</evidence>
<evidence type="ECO:0000313" key="1">
    <source>
        <dbReference type="EMBL" id="CAJ2642684.1"/>
    </source>
</evidence>
<accession>A0ACB0JG22</accession>